<gene>
    <name evidence="2" type="primary">ABSGL_11166.1 scaffold 12295</name>
</gene>
<protein>
    <submittedName>
        <fullName evidence="2">Uncharacterized protein</fullName>
    </submittedName>
</protein>
<evidence type="ECO:0000313" key="2">
    <source>
        <dbReference type="EMBL" id="SAM05291.1"/>
    </source>
</evidence>
<proteinExistence type="predicted"/>
<sequence>MLYKLTYRTDPWYIILFYGATSILMALVTLAYAIKCEINFGKGLKPYVHWSLFGRKRSTASIITQQSMLLDDGETEYTGYTVDSDLQQAILKQNRESRDVYPPPPV</sequence>
<evidence type="ECO:0000256" key="1">
    <source>
        <dbReference type="SAM" id="Phobius"/>
    </source>
</evidence>
<name>A0A163K4B5_ABSGL</name>
<feature type="transmembrane region" description="Helical" evidence="1">
    <location>
        <begin position="12"/>
        <end position="34"/>
    </location>
</feature>
<dbReference type="OrthoDB" id="2448307at2759"/>
<dbReference type="AlphaFoldDB" id="A0A163K4B5"/>
<evidence type="ECO:0000313" key="3">
    <source>
        <dbReference type="Proteomes" id="UP000078561"/>
    </source>
</evidence>
<keyword evidence="1" id="KW-0812">Transmembrane</keyword>
<dbReference type="InParanoid" id="A0A163K4B5"/>
<reference evidence="2" key="1">
    <citation type="submission" date="2016-04" db="EMBL/GenBank/DDBJ databases">
        <authorList>
            <person name="Evans L.H."/>
            <person name="Alamgir A."/>
            <person name="Owens N."/>
            <person name="Weber N.D."/>
            <person name="Virtaneva K."/>
            <person name="Barbian K."/>
            <person name="Babar A."/>
            <person name="Rosenke K."/>
        </authorList>
    </citation>
    <scope>NUCLEOTIDE SEQUENCE [LARGE SCALE GENOMIC DNA]</scope>
    <source>
        <strain evidence="2">CBS 101.48</strain>
    </source>
</reference>
<keyword evidence="1" id="KW-1133">Transmembrane helix</keyword>
<accession>A0A163K4B5</accession>
<dbReference type="Proteomes" id="UP000078561">
    <property type="component" value="Unassembled WGS sequence"/>
</dbReference>
<organism evidence="2">
    <name type="scientific">Absidia glauca</name>
    <name type="common">Pin mould</name>
    <dbReference type="NCBI Taxonomy" id="4829"/>
    <lineage>
        <taxon>Eukaryota</taxon>
        <taxon>Fungi</taxon>
        <taxon>Fungi incertae sedis</taxon>
        <taxon>Mucoromycota</taxon>
        <taxon>Mucoromycotina</taxon>
        <taxon>Mucoromycetes</taxon>
        <taxon>Mucorales</taxon>
        <taxon>Cunninghamellaceae</taxon>
        <taxon>Absidia</taxon>
    </lineage>
</organism>
<keyword evidence="1" id="KW-0472">Membrane</keyword>
<keyword evidence="3" id="KW-1185">Reference proteome</keyword>
<dbReference type="EMBL" id="LT554468">
    <property type="protein sequence ID" value="SAM05291.1"/>
    <property type="molecule type" value="Genomic_DNA"/>
</dbReference>